<reference evidence="8 9" key="1">
    <citation type="submission" date="2015-07" db="EMBL/GenBank/DDBJ databases">
        <title>Whole genome sequencing of Bosea vaviloviae isolated from cave pool.</title>
        <authorList>
            <person name="Tan N.E.H."/>
            <person name="Lee Y.P."/>
            <person name="Gan H.M."/>
            <person name="Barton H."/>
            <person name="Savka M.A."/>
        </authorList>
    </citation>
    <scope>NUCLEOTIDE SEQUENCE [LARGE SCALE GENOMIC DNA]</scope>
    <source>
        <strain evidence="8 9">SD260</strain>
    </source>
</reference>
<dbReference type="EMBL" id="LGSZ01000024">
    <property type="protein sequence ID" value="KPH82066.1"/>
    <property type="molecule type" value="Genomic_DNA"/>
</dbReference>
<dbReference type="PROSITE" id="PS50885">
    <property type="entry name" value="HAMP"/>
    <property type="match status" value="2"/>
</dbReference>
<protein>
    <recommendedName>
        <fullName evidence="10">Chemotaxis protein</fullName>
    </recommendedName>
</protein>
<dbReference type="Pfam" id="PF00015">
    <property type="entry name" value="MCPsignal"/>
    <property type="match status" value="1"/>
</dbReference>
<evidence type="ECO:0000256" key="1">
    <source>
        <dbReference type="ARBA" id="ARBA00022481"/>
    </source>
</evidence>
<evidence type="ECO:0000256" key="2">
    <source>
        <dbReference type="ARBA" id="ARBA00029447"/>
    </source>
</evidence>
<evidence type="ECO:0000256" key="4">
    <source>
        <dbReference type="SAM" id="MobiDB-lite"/>
    </source>
</evidence>
<keyword evidence="3" id="KW-0807">Transducer</keyword>
<feature type="non-terminal residue" evidence="8">
    <location>
        <position position="497"/>
    </location>
</feature>
<evidence type="ECO:0000259" key="6">
    <source>
        <dbReference type="PROSITE" id="PS50111"/>
    </source>
</evidence>
<accession>A0A0N1FGG5</accession>
<dbReference type="SUPFAM" id="SSF58104">
    <property type="entry name" value="Methyl-accepting chemotaxis protein (MCP) signaling domain"/>
    <property type="match status" value="1"/>
</dbReference>
<dbReference type="OrthoDB" id="8456673at2"/>
<dbReference type="PANTHER" id="PTHR43531">
    <property type="entry name" value="PROTEIN ICFG"/>
    <property type="match status" value="1"/>
</dbReference>
<dbReference type="GO" id="GO:0004888">
    <property type="term" value="F:transmembrane signaling receptor activity"/>
    <property type="evidence" value="ECO:0007669"/>
    <property type="project" value="TreeGrafter"/>
</dbReference>
<evidence type="ECO:0000256" key="3">
    <source>
        <dbReference type="PROSITE-ProRule" id="PRU00284"/>
    </source>
</evidence>
<dbReference type="InterPro" id="IPR051310">
    <property type="entry name" value="MCP_chemotaxis"/>
</dbReference>
<feature type="domain" description="HAMP" evidence="7">
    <location>
        <begin position="208"/>
        <end position="261"/>
    </location>
</feature>
<dbReference type="Gene3D" id="1.10.287.950">
    <property type="entry name" value="Methyl-accepting chemotaxis protein"/>
    <property type="match status" value="1"/>
</dbReference>
<evidence type="ECO:0000313" key="8">
    <source>
        <dbReference type="EMBL" id="KPH82066.1"/>
    </source>
</evidence>
<organism evidence="8 9">
    <name type="scientific">Bosea vaviloviae</name>
    <dbReference type="NCBI Taxonomy" id="1526658"/>
    <lineage>
        <taxon>Bacteria</taxon>
        <taxon>Pseudomonadati</taxon>
        <taxon>Pseudomonadota</taxon>
        <taxon>Alphaproteobacteria</taxon>
        <taxon>Hyphomicrobiales</taxon>
        <taxon>Boseaceae</taxon>
        <taxon>Bosea</taxon>
    </lineage>
</organism>
<dbReference type="SMART" id="SM00304">
    <property type="entry name" value="HAMP"/>
    <property type="match status" value="2"/>
</dbReference>
<evidence type="ECO:0008006" key="10">
    <source>
        <dbReference type="Google" id="ProtNLM"/>
    </source>
</evidence>
<dbReference type="AlphaFoldDB" id="A0A0N1FGG5"/>
<feature type="region of interest" description="Disordered" evidence="4">
    <location>
        <begin position="398"/>
        <end position="418"/>
    </location>
</feature>
<gene>
    <name evidence="8" type="ORF">AE618_05510</name>
</gene>
<dbReference type="GO" id="GO:0005886">
    <property type="term" value="C:plasma membrane"/>
    <property type="evidence" value="ECO:0007669"/>
    <property type="project" value="TreeGrafter"/>
</dbReference>
<keyword evidence="1" id="KW-0488">Methylation</keyword>
<dbReference type="PANTHER" id="PTHR43531:SF14">
    <property type="entry name" value="METHYL-ACCEPTING CHEMOTAXIS PROTEIN I-RELATED"/>
    <property type="match status" value="1"/>
</dbReference>
<dbReference type="InterPro" id="IPR003660">
    <property type="entry name" value="HAMP_dom"/>
</dbReference>
<comment type="similarity">
    <text evidence="2">Belongs to the methyl-accepting chemotaxis (MCP) protein family.</text>
</comment>
<feature type="transmembrane region" description="Helical" evidence="5">
    <location>
        <begin position="185"/>
        <end position="206"/>
    </location>
</feature>
<proteinExistence type="inferred from homology"/>
<evidence type="ECO:0000256" key="5">
    <source>
        <dbReference type="SAM" id="Phobius"/>
    </source>
</evidence>
<keyword evidence="5" id="KW-0472">Membrane</keyword>
<dbReference type="InterPro" id="IPR004089">
    <property type="entry name" value="MCPsignal_dom"/>
</dbReference>
<dbReference type="SUPFAM" id="SSF158472">
    <property type="entry name" value="HAMP domain-like"/>
    <property type="match status" value="1"/>
</dbReference>
<dbReference type="GO" id="GO:0007165">
    <property type="term" value="P:signal transduction"/>
    <property type="evidence" value="ECO:0007669"/>
    <property type="project" value="UniProtKB-KW"/>
</dbReference>
<dbReference type="GO" id="GO:0006935">
    <property type="term" value="P:chemotaxis"/>
    <property type="evidence" value="ECO:0007669"/>
    <property type="project" value="UniProtKB-KW"/>
</dbReference>
<dbReference type="CDD" id="cd06225">
    <property type="entry name" value="HAMP"/>
    <property type="match status" value="2"/>
</dbReference>
<feature type="domain" description="HAMP" evidence="7">
    <location>
        <begin position="331"/>
        <end position="376"/>
    </location>
</feature>
<comment type="caution">
    <text evidence="8">The sequence shown here is derived from an EMBL/GenBank/DDBJ whole genome shotgun (WGS) entry which is preliminary data.</text>
</comment>
<evidence type="ECO:0000313" key="9">
    <source>
        <dbReference type="Proteomes" id="UP000037822"/>
    </source>
</evidence>
<dbReference type="Proteomes" id="UP000037822">
    <property type="component" value="Unassembled WGS sequence"/>
</dbReference>
<name>A0A0N1FGG5_9HYPH</name>
<keyword evidence="5" id="KW-1133">Transmembrane helix</keyword>
<sequence>MKSIRIKIVAIMAIISLGALLSSALGLWALSRSNDLNQRSAIQADLALITDRINGHVLGVVMDARGVYMSKASADAEPFAKGMEARFPQLRALAADLTRMAPEAARGQALAIEKAIADFITFRSETIRLGREVSTAAANAQGNNDGNRTNRKALNDLLMAFVKSNEAVGNTLGKEAADFTHMAQIMLPVVLAVTLLGSLLIAVFFAQRSLVSPILDVNAAMGALTHGDFKVAVPHLDRKDEIGAMAQALSVLRESCEQVAQLQEQERAAAAARLARAQSMEAVVSDVGEVVAAAAAGDFSARLQIDHADAQMQKLVSGINEINTVVDGATREFSTALQAIASGDLTNRVDTAYRGRFGDLKDAINETVDRLSTTMRTIQATSADVGLAAREINMGADDLSKRTEEQASSLEETAATTEELAASVKASAQASRQAASIAGEAMQAAQSGGAIAGDAVAAMARIESASQKISDIIRVIDDIAFQTNLLALNAAVEAARA</sequence>
<feature type="domain" description="Methyl-accepting transducer" evidence="6">
    <location>
        <begin position="381"/>
        <end position="497"/>
    </location>
</feature>
<evidence type="ECO:0000259" key="7">
    <source>
        <dbReference type="PROSITE" id="PS50885"/>
    </source>
</evidence>
<keyword evidence="5" id="KW-0812">Transmembrane</keyword>
<dbReference type="Pfam" id="PF00672">
    <property type="entry name" value="HAMP"/>
    <property type="match status" value="1"/>
</dbReference>
<keyword evidence="9" id="KW-1185">Reference proteome</keyword>
<feature type="compositionally biased region" description="Low complexity" evidence="4">
    <location>
        <begin position="406"/>
        <end position="418"/>
    </location>
</feature>
<dbReference type="Pfam" id="PF18947">
    <property type="entry name" value="HAMP_2"/>
    <property type="match status" value="1"/>
</dbReference>
<dbReference type="Gene3D" id="6.10.340.10">
    <property type="match status" value="1"/>
</dbReference>
<dbReference type="PROSITE" id="PS50111">
    <property type="entry name" value="CHEMOTAXIS_TRANSDUC_2"/>
    <property type="match status" value="1"/>
</dbReference>